<keyword evidence="5" id="KW-0863">Zinc-finger</keyword>
<evidence type="ECO:0000256" key="7">
    <source>
        <dbReference type="ARBA" id="ARBA00023029"/>
    </source>
</evidence>
<dbReference type="GO" id="GO:0043597">
    <property type="term" value="C:cytoplasmic replication fork"/>
    <property type="evidence" value="ECO:0007669"/>
    <property type="project" value="TreeGrafter"/>
</dbReference>
<evidence type="ECO:0000256" key="13">
    <source>
        <dbReference type="ARBA" id="ARBA00032877"/>
    </source>
</evidence>
<evidence type="ECO:0000256" key="3">
    <source>
        <dbReference type="ARBA" id="ARBA00012891"/>
    </source>
</evidence>
<dbReference type="GO" id="GO:0003677">
    <property type="term" value="F:DNA binding"/>
    <property type="evidence" value="ECO:0007669"/>
    <property type="project" value="UniProtKB-KW"/>
</dbReference>
<dbReference type="SMART" id="SM00493">
    <property type="entry name" value="TOPRIM"/>
    <property type="match status" value="1"/>
</dbReference>
<dbReference type="GO" id="GO:0006310">
    <property type="term" value="P:DNA recombination"/>
    <property type="evidence" value="ECO:0007669"/>
    <property type="project" value="TreeGrafter"/>
</dbReference>
<dbReference type="PANTHER" id="PTHR11390:SF21">
    <property type="entry name" value="DNA TOPOISOMERASE 3-ALPHA"/>
    <property type="match status" value="1"/>
</dbReference>
<dbReference type="Gene3D" id="3.40.50.140">
    <property type="match status" value="1"/>
</dbReference>
<dbReference type="InterPro" id="IPR023405">
    <property type="entry name" value="Topo_IA_core_domain"/>
</dbReference>
<evidence type="ECO:0000256" key="6">
    <source>
        <dbReference type="ARBA" id="ARBA00022833"/>
    </source>
</evidence>
<dbReference type="PROSITE" id="PS52039">
    <property type="entry name" value="TOPO_IA_2"/>
    <property type="match status" value="1"/>
</dbReference>
<dbReference type="PRINTS" id="PR00417">
    <property type="entry name" value="PRTPISMRASEI"/>
</dbReference>
<dbReference type="Pfam" id="PF01751">
    <property type="entry name" value="Toprim"/>
    <property type="match status" value="1"/>
</dbReference>
<dbReference type="InterPro" id="IPR034144">
    <property type="entry name" value="TOPRIM_TopoIII"/>
</dbReference>
<dbReference type="SMART" id="SM00436">
    <property type="entry name" value="TOP1Bc"/>
    <property type="match status" value="1"/>
</dbReference>
<dbReference type="GO" id="GO:0003917">
    <property type="term" value="F:DNA topoisomerase type I (single strand cut, ATP-independent) activity"/>
    <property type="evidence" value="ECO:0007669"/>
    <property type="project" value="UniProtKB-EC"/>
</dbReference>
<evidence type="ECO:0000256" key="4">
    <source>
        <dbReference type="ARBA" id="ARBA00022737"/>
    </source>
</evidence>
<proteinExistence type="inferred from homology"/>
<keyword evidence="5" id="KW-0479">Metal-binding</keyword>
<dbReference type="GO" id="GO:0008270">
    <property type="term" value="F:zinc ion binding"/>
    <property type="evidence" value="ECO:0007669"/>
    <property type="project" value="UniProtKB-KW"/>
</dbReference>
<dbReference type="InterPro" id="IPR003601">
    <property type="entry name" value="Topo_IA_2"/>
</dbReference>
<feature type="domain" description="Toprim" evidence="14">
    <location>
        <begin position="56"/>
        <end position="187"/>
    </location>
</feature>
<dbReference type="KEGG" id="vbr:A6E01_19170"/>
<dbReference type="InterPro" id="IPR000380">
    <property type="entry name" value="Topo_IA"/>
</dbReference>
<dbReference type="Gene3D" id="2.70.20.10">
    <property type="entry name" value="Topoisomerase I, domain 3"/>
    <property type="match status" value="1"/>
</dbReference>
<keyword evidence="9" id="KW-0413">Isomerase</keyword>
<dbReference type="PANTHER" id="PTHR11390">
    <property type="entry name" value="PROKARYOTIC DNA TOPOISOMERASE"/>
    <property type="match status" value="1"/>
</dbReference>
<dbReference type="Gene3D" id="3.30.65.10">
    <property type="entry name" value="Bacterial Topoisomerase I, domain 1"/>
    <property type="match status" value="1"/>
</dbReference>
<name>A0AAN0XZ43_9VIBR</name>
<dbReference type="InterPro" id="IPR013498">
    <property type="entry name" value="Topo_IA_Znf"/>
</dbReference>
<evidence type="ECO:0000256" key="11">
    <source>
        <dbReference type="ARBA" id="ARBA00031985"/>
    </source>
</evidence>
<dbReference type="Gene3D" id="1.10.290.10">
    <property type="entry name" value="Topoisomerase I, domain 4"/>
    <property type="match status" value="1"/>
</dbReference>
<dbReference type="GO" id="GO:0006265">
    <property type="term" value="P:DNA topological change"/>
    <property type="evidence" value="ECO:0007669"/>
    <property type="project" value="InterPro"/>
</dbReference>
<feature type="domain" description="Topo IA-type catalytic" evidence="15">
    <location>
        <begin position="205"/>
        <end position="678"/>
    </location>
</feature>
<dbReference type="AlphaFoldDB" id="A0AAN0XZ43"/>
<dbReference type="InterPro" id="IPR013825">
    <property type="entry name" value="Topo_IA_cen_sub2"/>
</dbReference>
<dbReference type="EC" id="5.6.2.1" evidence="3"/>
<comment type="similarity">
    <text evidence="2">Belongs to the type IA topoisomerase family.</text>
</comment>
<dbReference type="InterPro" id="IPR006171">
    <property type="entry name" value="TOPRIM_dom"/>
</dbReference>
<evidence type="ECO:0000259" key="15">
    <source>
        <dbReference type="PROSITE" id="PS52039"/>
    </source>
</evidence>
<dbReference type="Gene3D" id="1.10.460.10">
    <property type="entry name" value="Topoisomerase I, domain 2"/>
    <property type="match status" value="1"/>
</dbReference>
<keyword evidence="8" id="KW-0238">DNA-binding</keyword>
<keyword evidence="6" id="KW-0862">Zinc</keyword>
<evidence type="ECO:0000259" key="14">
    <source>
        <dbReference type="PROSITE" id="PS50880"/>
    </source>
</evidence>
<dbReference type="InterPro" id="IPR013497">
    <property type="entry name" value="Topo_IA_cen"/>
</dbReference>
<dbReference type="SUPFAM" id="SSF56712">
    <property type="entry name" value="Prokaryotic type I DNA topoisomerase"/>
    <property type="match status" value="1"/>
</dbReference>
<dbReference type="CDD" id="cd03362">
    <property type="entry name" value="TOPRIM_TopoIA_TopoIII"/>
    <property type="match status" value="1"/>
</dbReference>
<evidence type="ECO:0000256" key="10">
    <source>
        <dbReference type="ARBA" id="ARBA00030003"/>
    </source>
</evidence>
<gene>
    <name evidence="16" type="ORF">A6E01_19170</name>
</gene>
<evidence type="ECO:0000313" key="16">
    <source>
        <dbReference type="EMBL" id="ANO35336.1"/>
    </source>
</evidence>
<geneLocation type="plasmid" evidence="16 17">
    <name>unnamed1</name>
</geneLocation>
<dbReference type="Pfam" id="PF01396">
    <property type="entry name" value="Zn_ribbon_Top1"/>
    <property type="match status" value="2"/>
</dbReference>
<keyword evidence="16" id="KW-0614">Plasmid</keyword>
<keyword evidence="4" id="KW-0677">Repeat</keyword>
<dbReference type="InterPro" id="IPR003602">
    <property type="entry name" value="Topo_IA_DNA-bd_dom"/>
</dbReference>
<dbReference type="InterPro" id="IPR013826">
    <property type="entry name" value="Topo_IA_cen_sub3"/>
</dbReference>
<evidence type="ECO:0000256" key="2">
    <source>
        <dbReference type="ARBA" id="ARBA00009446"/>
    </source>
</evidence>
<evidence type="ECO:0000256" key="8">
    <source>
        <dbReference type="ARBA" id="ARBA00023125"/>
    </source>
</evidence>
<accession>A0AAN0XZ43</accession>
<protein>
    <recommendedName>
        <fullName evidence="3">DNA topoisomerase</fullName>
        <ecNumber evidence="3">5.6.2.1</ecNumber>
    </recommendedName>
    <alternativeName>
        <fullName evidence="13">Omega-protein</fullName>
    </alternativeName>
    <alternativeName>
        <fullName evidence="12">Relaxing enzyme</fullName>
    </alternativeName>
    <alternativeName>
        <fullName evidence="10">Swivelase</fullName>
    </alternativeName>
    <alternativeName>
        <fullName evidence="11">Untwisting enzyme</fullName>
    </alternativeName>
</protein>
<evidence type="ECO:0000256" key="1">
    <source>
        <dbReference type="ARBA" id="ARBA00000213"/>
    </source>
</evidence>
<dbReference type="Proteomes" id="UP000092018">
    <property type="component" value="Plasmid unnamed1"/>
</dbReference>
<reference evidence="16 17" key="1">
    <citation type="submission" date="2016-06" db="EMBL/GenBank/DDBJ databases">
        <title>Adaptive Radiation by Waves of Gene Transfer Leads to Fine-Scale Resource Partitioning in Marine Microbes.</title>
        <authorList>
            <person name="Hehemann J.-H."/>
            <person name="Arevalo P."/>
            <person name="Datta M.S."/>
            <person name="Yu X."/>
            <person name="Corzett C."/>
            <person name="Henschel A."/>
            <person name="Preheim S.P."/>
            <person name="Timberlake S."/>
            <person name="Alm E.J."/>
            <person name="Polz M.F."/>
        </authorList>
    </citation>
    <scope>NUCLEOTIDE SEQUENCE [LARGE SCALE GENOMIC DNA]</scope>
    <source>
        <strain evidence="16 17">FF50</strain>
        <plasmid evidence="16 17">unnamed1</plasmid>
    </source>
</reference>
<comment type="catalytic activity">
    <reaction evidence="1">
        <text>ATP-independent breakage of single-stranded DNA, followed by passage and rejoining.</text>
        <dbReference type="EC" id="5.6.2.1"/>
    </reaction>
</comment>
<evidence type="ECO:0000313" key="17">
    <source>
        <dbReference type="Proteomes" id="UP000092018"/>
    </source>
</evidence>
<dbReference type="PROSITE" id="PS50880">
    <property type="entry name" value="TOPRIM"/>
    <property type="match status" value="1"/>
</dbReference>
<evidence type="ECO:0000256" key="9">
    <source>
        <dbReference type="ARBA" id="ARBA00023235"/>
    </source>
</evidence>
<dbReference type="GO" id="GO:0006281">
    <property type="term" value="P:DNA repair"/>
    <property type="evidence" value="ECO:0007669"/>
    <property type="project" value="TreeGrafter"/>
</dbReference>
<dbReference type="EMBL" id="CP016179">
    <property type="protein sequence ID" value="ANO35336.1"/>
    <property type="molecule type" value="Genomic_DNA"/>
</dbReference>
<organism evidence="16 17">
    <name type="scientific">Vibrio breoganii</name>
    <dbReference type="NCBI Taxonomy" id="553239"/>
    <lineage>
        <taxon>Bacteria</taxon>
        <taxon>Pseudomonadati</taxon>
        <taxon>Pseudomonadota</taxon>
        <taxon>Gammaproteobacteria</taxon>
        <taxon>Vibrionales</taxon>
        <taxon>Vibrionaceae</taxon>
        <taxon>Vibrio</taxon>
    </lineage>
</organism>
<sequence>MLTLSAEPMYVLPCHASFLALTTSYSYPLLKTNYSRAHHLFLYNDHSHFQLGPKTMRLYITEKKEVATALASALGNQATAKNGYLEAENYRITWCSGHLFALQDPEDHNPAYKRWSLDDLPMTWPVKLKPIPRTSKQLKVVQQLISEASEIVHAGDPDAAGQAIVDNVINSCSRKPPVILRALINDNNPGAIRAAINNLRPNEEFIGLYLDETARSVADQRLGYQLTRLLTTQAQKQNAETSLKLNVGRVQSAILGLCVRRMQTRESHKIEYYYTLKIATDTPAGPLFAKLNPAEELGLELDHEGRFFNKEEIERLAESLEGATVSIESIERKRAKDSPTLPFDLLSLQIEASRLYGLSPDETLAITQTLREKLAISYNRCDTRYLTDEKHAEAPQVIANLATIPAYTSVANMVNPSIKSRAFNTAKTTAHHALAPTGNVSQYEKFSRNEKVIYALICRNYLIQFMSKREREITTYSILVQTEAQQFYTFEGKCSRVIELGWEVLFSRDQDSDEIKESQEEDNSDIDTNSLYAGQAIAIDDINVGAQQTKALPVYTIETLLKDLQHTSKYVTDPKIKQYLLDKDSNTTETGGIGTPATRSDILKKLFDNGILLAEGNKTKKITPTENGYLLYDMLPTSITSPNTTAIWAHQQKLISELKLECEDFWTELDEFIRNETMRIKEHGLNIPKKYLKAPRPQSQCPLCSAQIPLLKGKFGNFFKCGDCNKTFPELNKKPFHKACPECSQDLRIIKPKKGKSFIGCTGFPECKHTE</sequence>
<dbReference type="InterPro" id="IPR013824">
    <property type="entry name" value="Topo_IA_cen_sub1"/>
</dbReference>
<dbReference type="SMART" id="SM00437">
    <property type="entry name" value="TOP1Ac"/>
    <property type="match status" value="1"/>
</dbReference>
<evidence type="ECO:0000256" key="5">
    <source>
        <dbReference type="ARBA" id="ARBA00022771"/>
    </source>
</evidence>
<keyword evidence="7" id="KW-0799">Topoisomerase</keyword>
<dbReference type="Pfam" id="PF01131">
    <property type="entry name" value="Topoisom_bac"/>
    <property type="match status" value="1"/>
</dbReference>
<evidence type="ECO:0000256" key="12">
    <source>
        <dbReference type="ARBA" id="ARBA00032235"/>
    </source>
</evidence>